<protein>
    <submittedName>
        <fullName evidence="2">Uncharacterized protein</fullName>
    </submittedName>
</protein>
<accession>A0A0V8GG66</accession>
<reference evidence="2 5" key="1">
    <citation type="journal article" date="2015" name="Int. J. Syst. Evol. Microbiol.">
        <title>Exiguobacterium enclense sp. nov., isolated from sediment.</title>
        <authorList>
            <person name="Dastager S.G."/>
            <person name="Mawlankar R."/>
            <person name="Sonalkar V.V."/>
            <person name="Thorat M.N."/>
            <person name="Mual P."/>
            <person name="Verma A."/>
            <person name="Krishnamurthi S."/>
            <person name="Tang S.K."/>
            <person name="Li W.J."/>
        </authorList>
    </citation>
    <scope>NUCLEOTIDE SEQUENCE [LARGE SCALE GENOMIC DNA]</scope>
    <source>
        <strain evidence="2 5">NIO-1109</strain>
    </source>
</reference>
<dbReference type="GeneID" id="90836135"/>
<comment type="caution">
    <text evidence="2">The sequence shown here is derived from an EMBL/GenBank/DDBJ whole genome shotgun (WGS) entry which is preliminary data.</text>
</comment>
<evidence type="ECO:0000313" key="5">
    <source>
        <dbReference type="Proteomes" id="UP000053797"/>
    </source>
</evidence>
<sequence>MLGSSISLAYVVMLLIVSSVGLVFGSILLMKGTIRGRYAACYLLAAAIFPSAMLITSSEGLLWQHLRFESSWFLAIVSWLLVLSTGYIVSITGALVIRYLYRYTTTFDRVKRYATRRFRHHEA</sequence>
<evidence type="ECO:0000313" key="7">
    <source>
        <dbReference type="Proteomes" id="UP001387110"/>
    </source>
</evidence>
<feature type="transmembrane region" description="Helical" evidence="1">
    <location>
        <begin position="6"/>
        <end position="29"/>
    </location>
</feature>
<feature type="transmembrane region" description="Helical" evidence="1">
    <location>
        <begin position="41"/>
        <end position="66"/>
    </location>
</feature>
<keyword evidence="1" id="KW-1133">Transmembrane helix</keyword>
<reference evidence="4 7" key="3">
    <citation type="submission" date="2023-12" db="EMBL/GenBank/DDBJ databases">
        <authorList>
            <person name="Easwaran N."/>
            <person name="Lazarus H.P.S."/>
        </authorList>
    </citation>
    <scope>NUCLEOTIDE SEQUENCE [LARGE SCALE GENOMIC DNA]</scope>
    <source>
        <strain evidence="4 7">VIT-2023</strain>
    </source>
</reference>
<dbReference type="OrthoDB" id="2353355at2"/>
<evidence type="ECO:0000313" key="2">
    <source>
        <dbReference type="EMBL" id="KSU49278.1"/>
    </source>
</evidence>
<name>A0A0V8GG66_9BACL</name>
<gene>
    <name evidence="2" type="ORF">AS033_07885</name>
    <name evidence="3" type="ORF">RSA11_01340</name>
    <name evidence="4" type="ORF">SZL87_08890</name>
</gene>
<dbReference type="Proteomes" id="UP001387110">
    <property type="component" value="Unassembled WGS sequence"/>
</dbReference>
<dbReference type="RefSeq" id="WP_023467636.1">
    <property type="nucleotide sequence ID" value="NZ_FMYN01000002.1"/>
</dbReference>
<feature type="transmembrane region" description="Helical" evidence="1">
    <location>
        <begin position="72"/>
        <end position="101"/>
    </location>
</feature>
<dbReference type="EMBL" id="JBAWKY010000002">
    <property type="protein sequence ID" value="MEI4462535.1"/>
    <property type="molecule type" value="Genomic_DNA"/>
</dbReference>
<evidence type="ECO:0000313" key="6">
    <source>
        <dbReference type="Proteomes" id="UP000072605"/>
    </source>
</evidence>
<dbReference type="EMBL" id="LNQL01000002">
    <property type="protein sequence ID" value="KSU49278.1"/>
    <property type="molecule type" value="Genomic_DNA"/>
</dbReference>
<keyword evidence="1" id="KW-0812">Transmembrane</keyword>
<keyword evidence="7" id="KW-1185">Reference proteome</keyword>
<evidence type="ECO:0000313" key="4">
    <source>
        <dbReference type="EMBL" id="MEI4462535.1"/>
    </source>
</evidence>
<organism evidence="2 5">
    <name type="scientific">Exiguobacterium indicum</name>
    <dbReference type="NCBI Taxonomy" id="296995"/>
    <lineage>
        <taxon>Bacteria</taxon>
        <taxon>Bacillati</taxon>
        <taxon>Bacillota</taxon>
        <taxon>Bacilli</taxon>
        <taxon>Bacillales</taxon>
        <taxon>Bacillales Family XII. Incertae Sedis</taxon>
        <taxon>Exiguobacterium</taxon>
    </lineage>
</organism>
<proteinExistence type="predicted"/>
<dbReference type="AlphaFoldDB" id="A0A0V8GG66"/>
<dbReference type="EMBL" id="LDQV01000004">
    <property type="protein sequence ID" value="KTR28520.1"/>
    <property type="molecule type" value="Genomic_DNA"/>
</dbReference>
<reference evidence="3 6" key="2">
    <citation type="journal article" date="2016" name="Front. Microbiol.">
        <title>Genomic Resource of Rice Seed Associated Bacteria.</title>
        <authorList>
            <person name="Midha S."/>
            <person name="Bansal K."/>
            <person name="Sharma S."/>
            <person name="Kumar N."/>
            <person name="Patil P.P."/>
            <person name="Chaudhry V."/>
            <person name="Patil P.B."/>
        </authorList>
    </citation>
    <scope>NUCLEOTIDE SEQUENCE [LARGE SCALE GENOMIC DNA]</scope>
    <source>
        <strain evidence="3 6">RSA11</strain>
    </source>
</reference>
<evidence type="ECO:0000313" key="3">
    <source>
        <dbReference type="EMBL" id="KTR28520.1"/>
    </source>
</evidence>
<evidence type="ECO:0000256" key="1">
    <source>
        <dbReference type="SAM" id="Phobius"/>
    </source>
</evidence>
<dbReference type="Proteomes" id="UP000072605">
    <property type="component" value="Unassembled WGS sequence"/>
</dbReference>
<dbReference type="Proteomes" id="UP000053797">
    <property type="component" value="Unassembled WGS sequence"/>
</dbReference>
<keyword evidence="1" id="KW-0472">Membrane</keyword>